<evidence type="ECO:0000313" key="9">
    <source>
        <dbReference type="Proteomes" id="UP000680656"/>
    </source>
</evidence>
<feature type="transmembrane region" description="Helical" evidence="6">
    <location>
        <begin position="36"/>
        <end position="57"/>
    </location>
</feature>
<evidence type="ECO:0000256" key="4">
    <source>
        <dbReference type="ARBA" id="ARBA00022989"/>
    </source>
</evidence>
<dbReference type="Pfam" id="PF09335">
    <property type="entry name" value="VTT_dom"/>
    <property type="match status" value="1"/>
</dbReference>
<keyword evidence="3 6" id="KW-0812">Transmembrane</keyword>
<dbReference type="GO" id="GO:0005886">
    <property type="term" value="C:plasma membrane"/>
    <property type="evidence" value="ECO:0007669"/>
    <property type="project" value="UniProtKB-SubCell"/>
</dbReference>
<keyword evidence="9" id="KW-1185">Reference proteome</keyword>
<dbReference type="PANTHER" id="PTHR30353:SF0">
    <property type="entry name" value="TRANSMEMBRANE PROTEIN"/>
    <property type="match status" value="1"/>
</dbReference>
<feature type="transmembrane region" description="Helical" evidence="6">
    <location>
        <begin position="162"/>
        <end position="184"/>
    </location>
</feature>
<dbReference type="AlphaFoldDB" id="A0A8E7EK56"/>
<reference evidence="8 9" key="1">
    <citation type="submission" date="2021-05" db="EMBL/GenBank/DDBJ databases">
        <title>A novel Methanospirillum isolate from a pyrite-forming mixed culture.</title>
        <authorList>
            <person name="Bunk B."/>
            <person name="Sproer C."/>
            <person name="Spring S."/>
            <person name="Pester M."/>
        </authorList>
    </citation>
    <scope>NUCLEOTIDE SEQUENCE [LARGE SCALE GENOMIC DNA]</scope>
    <source>
        <strain evidence="8 9">J.3.6.1-F.2.7.3</strain>
    </source>
</reference>
<evidence type="ECO:0000256" key="1">
    <source>
        <dbReference type="ARBA" id="ARBA00004651"/>
    </source>
</evidence>
<keyword evidence="4 6" id="KW-1133">Transmembrane helix</keyword>
<name>A0A8E7EK56_9EURY</name>
<evidence type="ECO:0000256" key="3">
    <source>
        <dbReference type="ARBA" id="ARBA00022692"/>
    </source>
</evidence>
<comment type="subcellular location">
    <subcellularLocation>
        <location evidence="1">Cell membrane</location>
        <topology evidence="1">Multi-pass membrane protein</topology>
    </subcellularLocation>
</comment>
<evidence type="ECO:0000313" key="8">
    <source>
        <dbReference type="EMBL" id="QVV89326.1"/>
    </source>
</evidence>
<evidence type="ECO:0000256" key="5">
    <source>
        <dbReference type="ARBA" id="ARBA00023136"/>
    </source>
</evidence>
<sequence>MLWRGNISGYMDFTIFDLILHIDSSLEQMAGELGPLIYGVLFLIIFCETGFVVTPFLPGDSLLFVSGALAGSGVLNIWVLLLIIGSAAIIGDTVNFWIGRYAGCKIMEGRLAAFIHKEWLIKTHHYFETYGGITIVIARFVPIVRTFAPFLAGIGTMNYRWFLFYNVFGAVLWTGGLVCGGFLIGNIPIIQDNVSMLMWLVLGICIFSIAMVLKAVISAFVFKKEKPGDTEQNQALEYCMTIESKK</sequence>
<proteinExistence type="predicted"/>
<dbReference type="PANTHER" id="PTHR30353">
    <property type="entry name" value="INNER MEMBRANE PROTEIN DEDA-RELATED"/>
    <property type="match status" value="1"/>
</dbReference>
<evidence type="ECO:0000256" key="6">
    <source>
        <dbReference type="SAM" id="Phobius"/>
    </source>
</evidence>
<gene>
    <name evidence="8" type="ORF">KHC33_01955</name>
</gene>
<feature type="transmembrane region" description="Helical" evidence="6">
    <location>
        <begin position="196"/>
        <end position="222"/>
    </location>
</feature>
<keyword evidence="2" id="KW-1003">Cell membrane</keyword>
<feature type="transmembrane region" description="Helical" evidence="6">
    <location>
        <begin position="77"/>
        <end position="98"/>
    </location>
</feature>
<dbReference type="Proteomes" id="UP000680656">
    <property type="component" value="Chromosome"/>
</dbReference>
<dbReference type="InterPro" id="IPR032818">
    <property type="entry name" value="DedA-like"/>
</dbReference>
<accession>A0A8E7EK56</accession>
<protein>
    <submittedName>
        <fullName evidence="8">VTT domain-containing protein</fullName>
    </submittedName>
</protein>
<dbReference type="KEGG" id="mrtj:KHC33_01955"/>
<evidence type="ECO:0000259" key="7">
    <source>
        <dbReference type="Pfam" id="PF09335"/>
    </source>
</evidence>
<organism evidence="8 9">
    <name type="scientific">Methanospirillum purgamenti</name>
    <dbReference type="NCBI Taxonomy" id="2834276"/>
    <lineage>
        <taxon>Archaea</taxon>
        <taxon>Methanobacteriati</taxon>
        <taxon>Methanobacteriota</taxon>
        <taxon>Stenosarchaea group</taxon>
        <taxon>Methanomicrobia</taxon>
        <taxon>Methanomicrobiales</taxon>
        <taxon>Methanospirillaceae</taxon>
        <taxon>Methanospirillum</taxon>
    </lineage>
</organism>
<evidence type="ECO:0000256" key="2">
    <source>
        <dbReference type="ARBA" id="ARBA00022475"/>
    </source>
</evidence>
<keyword evidence="5 6" id="KW-0472">Membrane</keyword>
<dbReference type="EMBL" id="CP075546">
    <property type="protein sequence ID" value="QVV89326.1"/>
    <property type="molecule type" value="Genomic_DNA"/>
</dbReference>
<dbReference type="InterPro" id="IPR032816">
    <property type="entry name" value="VTT_dom"/>
</dbReference>
<feature type="domain" description="VTT" evidence="7">
    <location>
        <begin position="57"/>
        <end position="180"/>
    </location>
</feature>